<evidence type="ECO:0000313" key="3">
    <source>
        <dbReference type="EMBL" id="KNB03494.1"/>
    </source>
</evidence>
<accession>A0A0J9UVM0</accession>
<reference evidence="3" key="2">
    <citation type="journal article" date="2010" name="Nature">
        <title>Comparative genomics reveals mobile pathogenicity chromosomes in Fusarium.</title>
        <authorList>
            <person name="Ma L.J."/>
            <person name="van der Does H.C."/>
            <person name="Borkovich K.A."/>
            <person name="Coleman J.J."/>
            <person name="Daboussi M.J."/>
            <person name="Di Pietro A."/>
            <person name="Dufresne M."/>
            <person name="Freitag M."/>
            <person name="Grabherr M."/>
            <person name="Henrissat B."/>
            <person name="Houterman P.M."/>
            <person name="Kang S."/>
            <person name="Shim W.B."/>
            <person name="Woloshuk C."/>
            <person name="Xie X."/>
            <person name="Xu J.R."/>
            <person name="Antoniw J."/>
            <person name="Baker S.E."/>
            <person name="Bluhm B.H."/>
            <person name="Breakspear A."/>
            <person name="Brown D.W."/>
            <person name="Butchko R.A."/>
            <person name="Chapman S."/>
            <person name="Coulson R."/>
            <person name="Coutinho P.M."/>
            <person name="Danchin E.G."/>
            <person name="Diener A."/>
            <person name="Gale L.R."/>
            <person name="Gardiner D.M."/>
            <person name="Goff S."/>
            <person name="Hammond-Kosack K.E."/>
            <person name="Hilburn K."/>
            <person name="Hua-Van A."/>
            <person name="Jonkers W."/>
            <person name="Kazan K."/>
            <person name="Kodira C.D."/>
            <person name="Koehrsen M."/>
            <person name="Kumar L."/>
            <person name="Lee Y.H."/>
            <person name="Li L."/>
            <person name="Manners J.M."/>
            <person name="Miranda-Saavedra D."/>
            <person name="Mukherjee M."/>
            <person name="Park G."/>
            <person name="Park J."/>
            <person name="Park S.Y."/>
            <person name="Proctor R.H."/>
            <person name="Regev A."/>
            <person name="Ruiz-Roldan M.C."/>
            <person name="Sain D."/>
            <person name="Sakthikumar S."/>
            <person name="Sykes S."/>
            <person name="Schwartz D.C."/>
            <person name="Turgeon B.G."/>
            <person name="Wapinski I."/>
            <person name="Yoder O."/>
            <person name="Young S."/>
            <person name="Zeng Q."/>
            <person name="Zhou S."/>
            <person name="Galagan J."/>
            <person name="Cuomo C.A."/>
            <person name="Kistler H.C."/>
            <person name="Rep M."/>
        </authorList>
    </citation>
    <scope>NUCLEOTIDE SEQUENCE [LARGE SCALE GENOMIC DNA]</scope>
    <source>
        <strain evidence="3">4287</strain>
    </source>
</reference>
<dbReference type="InterPro" id="IPR013857">
    <property type="entry name" value="NADH-UbQ_OxRdtase-assoc_prot30"/>
</dbReference>
<dbReference type="InterPro" id="IPR008979">
    <property type="entry name" value="Galactose-bd-like_sf"/>
</dbReference>
<dbReference type="GO" id="GO:0051082">
    <property type="term" value="F:unfolded protein binding"/>
    <property type="evidence" value="ECO:0007669"/>
    <property type="project" value="TreeGrafter"/>
</dbReference>
<dbReference type="SUPFAM" id="SSF49785">
    <property type="entry name" value="Galactose-binding domain-like"/>
    <property type="match status" value="1"/>
</dbReference>
<dbReference type="Pfam" id="PF08547">
    <property type="entry name" value="CIA30"/>
    <property type="match status" value="1"/>
</dbReference>
<dbReference type="OrthoDB" id="426386at2759"/>
<dbReference type="PANTHER" id="PTHR13194">
    <property type="entry name" value="COMPLEX I INTERMEDIATE-ASSOCIATED PROTEIN 30"/>
    <property type="match status" value="1"/>
</dbReference>
<evidence type="ECO:0000256" key="1">
    <source>
        <dbReference type="ARBA" id="ARBA00007884"/>
    </source>
</evidence>
<dbReference type="GeneID" id="28947901"/>
<organism evidence="3 4">
    <name type="scientific">Fusarium oxysporum f. sp. lycopersici (strain 4287 / CBS 123668 / FGSC 9935 / NRRL 34936)</name>
    <name type="common">Fusarium vascular wilt of tomato</name>
    <dbReference type="NCBI Taxonomy" id="426428"/>
    <lineage>
        <taxon>Eukaryota</taxon>
        <taxon>Fungi</taxon>
        <taxon>Dikarya</taxon>
        <taxon>Ascomycota</taxon>
        <taxon>Pezizomycotina</taxon>
        <taxon>Sordariomycetes</taxon>
        <taxon>Hypocreomycetidae</taxon>
        <taxon>Hypocreales</taxon>
        <taxon>Nectriaceae</taxon>
        <taxon>Fusarium</taxon>
        <taxon>Fusarium oxysporum species complex</taxon>
    </lineage>
</organism>
<name>A0A0J9UVM0_FUSO4</name>
<dbReference type="KEGG" id="fox:FOXG_05964"/>
<feature type="domain" description="NADH:ubiquinone oxidoreductase intermediate-associated protein 30" evidence="2">
    <location>
        <begin position="42"/>
        <end position="163"/>
    </location>
</feature>
<dbReference type="GO" id="GO:0010257">
    <property type="term" value="P:NADH dehydrogenase complex assembly"/>
    <property type="evidence" value="ECO:0007669"/>
    <property type="project" value="TreeGrafter"/>
</dbReference>
<protein>
    <recommendedName>
        <fullName evidence="2">NADH:ubiquinone oxidoreductase intermediate-associated protein 30 domain-containing protein</fullName>
    </recommendedName>
</protein>
<reference evidence="3" key="1">
    <citation type="submission" date="2007-04" db="EMBL/GenBank/DDBJ databases">
        <authorList>
            <consortium name="The Broad Institute Genome Sequencing Platform"/>
            <person name="Birren B."/>
            <person name="Lander E."/>
            <person name="Galagan J."/>
            <person name="Nusbaum C."/>
            <person name="Devon K."/>
            <person name="Ma L.-J."/>
            <person name="Jaffe D."/>
            <person name="Butler J."/>
            <person name="Alvarez P."/>
            <person name="Gnerre S."/>
            <person name="Grabherr M."/>
            <person name="Kleber M."/>
            <person name="Mauceli E."/>
            <person name="Brockman W."/>
            <person name="MacCallum I.A."/>
            <person name="Young S."/>
            <person name="LaButti K."/>
            <person name="DeCaprio D."/>
            <person name="Crawford M."/>
            <person name="Koehrsen M."/>
            <person name="Engels R."/>
            <person name="Montgomery P."/>
            <person name="Pearson M."/>
            <person name="Howarth C."/>
            <person name="Larson L."/>
            <person name="White J."/>
            <person name="O'Leary S."/>
            <person name="Kodira C."/>
            <person name="Zeng Q."/>
            <person name="Yandava C."/>
            <person name="Alvarado L."/>
            <person name="Kistler C."/>
            <person name="Shim W.-B."/>
            <person name="Kang S."/>
            <person name="Woloshuk C."/>
        </authorList>
    </citation>
    <scope>NUCLEOTIDE SEQUENCE</scope>
    <source>
        <strain evidence="3">4287</strain>
    </source>
</reference>
<sequence length="205" mass="22894">MSNSLQYIFGGPKAWTVVSGPPQIPTPRKPNSTAILTPSTLGGAGFASQRTVGDLALDLSCTEGIKLSLGWDSSDQTFTLNVKDTIPGKREDGRDEAGVSWEYDFKAPENGGEIFMKWDEFKATYRGREVEDPEPLKLNDIKRISLMARSFFDKQDGDFKLYVNWIAAVKKDDNDSDDDGDLKKHALEQRSSPRPVWKRLFCGLL</sequence>
<gene>
    <name evidence="3" type="ORF">FOXG_05964</name>
</gene>
<evidence type="ECO:0000259" key="2">
    <source>
        <dbReference type="Pfam" id="PF08547"/>
    </source>
</evidence>
<dbReference type="VEuPathDB" id="FungiDB:FOXG_05964"/>
<dbReference type="Proteomes" id="UP000009097">
    <property type="component" value="Unassembled WGS sequence"/>
</dbReference>
<dbReference type="RefSeq" id="XP_018241539.1">
    <property type="nucleotide sequence ID" value="XM_018384454.1"/>
</dbReference>
<dbReference type="InterPro" id="IPR039131">
    <property type="entry name" value="NDUFAF1"/>
</dbReference>
<dbReference type="PANTHER" id="PTHR13194:SF19">
    <property type="entry name" value="NAD(P)-BINDING ROSSMANN-FOLD SUPERFAMILY PROTEIN"/>
    <property type="match status" value="1"/>
</dbReference>
<comment type="similarity">
    <text evidence="1">Belongs to the CIA30 family.</text>
</comment>
<evidence type="ECO:0000313" key="4">
    <source>
        <dbReference type="Proteomes" id="UP000009097"/>
    </source>
</evidence>
<dbReference type="AlphaFoldDB" id="A0A0J9UVM0"/>
<proteinExistence type="inferred from homology"/>
<dbReference type="EMBL" id="DS231701">
    <property type="protein sequence ID" value="KNB03494.1"/>
    <property type="molecule type" value="Genomic_DNA"/>
</dbReference>